<gene>
    <name evidence="1" type="ORF">BV25DRAFT_1870311</name>
</gene>
<sequence length="334" mass="36696">MVAPGSQNLPAFLESWGELAVSPTSPEDTRHVNAVFRHKHPLGPAQTLWWPAGTKESTPDTVILFLPGNPGLLGFYIPFLTAIHAATSSSSLSIIAHGYLGLQSCFGGDSNRPDVPTIQLPAQIEAKLEVVDALRLAYGPKTKILLVGHSLGTWMALQILKARPDVAAGAFLLFPTVSDMGGTPNGKRFSHLFRPPLPRIISHLSVLVRSLPLRILSVLFPGWPDAQLLVLRTLLRSPSAIYTVLTLANNEIETIRELDVAVLDQHVEHLWLYFAEDDDWVGEQREHILRALHGTPAAVRVVHGHRDVPHAFSINHGEELATQCLEWLRTGNFV</sequence>
<dbReference type="Proteomes" id="UP000814140">
    <property type="component" value="Unassembled WGS sequence"/>
</dbReference>
<protein>
    <submittedName>
        <fullName evidence="1">Uncharacterized protein</fullName>
    </submittedName>
</protein>
<reference evidence="1" key="1">
    <citation type="submission" date="2021-03" db="EMBL/GenBank/DDBJ databases">
        <authorList>
            <consortium name="DOE Joint Genome Institute"/>
            <person name="Ahrendt S."/>
            <person name="Looney B.P."/>
            <person name="Miyauchi S."/>
            <person name="Morin E."/>
            <person name="Drula E."/>
            <person name="Courty P.E."/>
            <person name="Chicoki N."/>
            <person name="Fauchery L."/>
            <person name="Kohler A."/>
            <person name="Kuo A."/>
            <person name="Labutti K."/>
            <person name="Pangilinan J."/>
            <person name="Lipzen A."/>
            <person name="Riley R."/>
            <person name="Andreopoulos W."/>
            <person name="He G."/>
            <person name="Johnson J."/>
            <person name="Barry K.W."/>
            <person name="Grigoriev I.V."/>
            <person name="Nagy L."/>
            <person name="Hibbett D."/>
            <person name="Henrissat B."/>
            <person name="Matheny P.B."/>
            <person name="Labbe J."/>
            <person name="Martin F."/>
        </authorList>
    </citation>
    <scope>NUCLEOTIDE SEQUENCE</scope>
    <source>
        <strain evidence="1">HHB10654</strain>
    </source>
</reference>
<evidence type="ECO:0000313" key="1">
    <source>
        <dbReference type="EMBL" id="KAI0062556.1"/>
    </source>
</evidence>
<dbReference type="EMBL" id="MU277207">
    <property type="protein sequence ID" value="KAI0062556.1"/>
    <property type="molecule type" value="Genomic_DNA"/>
</dbReference>
<accession>A0ACB8T3I8</accession>
<comment type="caution">
    <text evidence="1">The sequence shown here is derived from an EMBL/GenBank/DDBJ whole genome shotgun (WGS) entry which is preliminary data.</text>
</comment>
<proteinExistence type="predicted"/>
<name>A0ACB8T3I8_9AGAM</name>
<keyword evidence="2" id="KW-1185">Reference proteome</keyword>
<evidence type="ECO:0000313" key="2">
    <source>
        <dbReference type="Proteomes" id="UP000814140"/>
    </source>
</evidence>
<organism evidence="1 2">
    <name type="scientific">Artomyces pyxidatus</name>
    <dbReference type="NCBI Taxonomy" id="48021"/>
    <lineage>
        <taxon>Eukaryota</taxon>
        <taxon>Fungi</taxon>
        <taxon>Dikarya</taxon>
        <taxon>Basidiomycota</taxon>
        <taxon>Agaricomycotina</taxon>
        <taxon>Agaricomycetes</taxon>
        <taxon>Russulales</taxon>
        <taxon>Auriscalpiaceae</taxon>
        <taxon>Artomyces</taxon>
    </lineage>
</organism>
<reference evidence="1" key="2">
    <citation type="journal article" date="2022" name="New Phytol.">
        <title>Evolutionary transition to the ectomycorrhizal habit in the genomes of a hyperdiverse lineage of mushroom-forming fungi.</title>
        <authorList>
            <person name="Looney B."/>
            <person name="Miyauchi S."/>
            <person name="Morin E."/>
            <person name="Drula E."/>
            <person name="Courty P.E."/>
            <person name="Kohler A."/>
            <person name="Kuo A."/>
            <person name="LaButti K."/>
            <person name="Pangilinan J."/>
            <person name="Lipzen A."/>
            <person name="Riley R."/>
            <person name="Andreopoulos W."/>
            <person name="He G."/>
            <person name="Johnson J."/>
            <person name="Nolan M."/>
            <person name="Tritt A."/>
            <person name="Barry K.W."/>
            <person name="Grigoriev I.V."/>
            <person name="Nagy L.G."/>
            <person name="Hibbett D."/>
            <person name="Henrissat B."/>
            <person name="Matheny P.B."/>
            <person name="Labbe J."/>
            <person name="Martin F.M."/>
        </authorList>
    </citation>
    <scope>NUCLEOTIDE SEQUENCE</scope>
    <source>
        <strain evidence="1">HHB10654</strain>
    </source>
</reference>